<dbReference type="InterPro" id="IPR018497">
    <property type="entry name" value="Peptidase_M13_C"/>
</dbReference>
<dbReference type="InterPro" id="IPR024079">
    <property type="entry name" value="MetalloPept_cat_dom_sf"/>
</dbReference>
<dbReference type="PANTHER" id="PTHR11733:SF133">
    <property type="entry name" value="PHOSPHATE-REGULATING NEUTRAL ENDOPEPTIDASE PHEX"/>
    <property type="match status" value="1"/>
</dbReference>
<dbReference type="Pfam" id="PF01431">
    <property type="entry name" value="Peptidase_M13"/>
    <property type="match status" value="1"/>
</dbReference>
<dbReference type="Gene3D" id="3.40.390.10">
    <property type="entry name" value="Collagenase (Catalytic Domain)"/>
    <property type="match status" value="1"/>
</dbReference>
<dbReference type="AlphaFoldDB" id="A0A4Y2E6E2"/>
<reference evidence="2 3" key="1">
    <citation type="journal article" date="2019" name="Sci. Rep.">
        <title>Orb-weaving spider Araneus ventricosus genome elucidates the spidroin gene catalogue.</title>
        <authorList>
            <person name="Kono N."/>
            <person name="Nakamura H."/>
            <person name="Ohtoshi R."/>
            <person name="Moran D.A.P."/>
            <person name="Shinohara A."/>
            <person name="Yoshida Y."/>
            <person name="Fujiwara M."/>
            <person name="Mori M."/>
            <person name="Tomita M."/>
            <person name="Arakawa K."/>
        </authorList>
    </citation>
    <scope>NUCLEOTIDE SEQUENCE [LARGE SCALE GENOMIC DNA]</scope>
</reference>
<sequence length="118" mass="13136">MHTGFTAVMDNDQIAVIVKRSFLHMRKYGAMIGNTVDGIVTLGENIADNGGVRNAFKAFRLHLALSGEELNYRKRLPGLSASPEQLFFLGYASIWCANMTHKYAMGFTENDNHSPNKI</sequence>
<dbReference type="GO" id="GO:0005886">
    <property type="term" value="C:plasma membrane"/>
    <property type="evidence" value="ECO:0007669"/>
    <property type="project" value="TreeGrafter"/>
</dbReference>
<name>A0A4Y2E6E2_ARAVE</name>
<dbReference type="SUPFAM" id="SSF55486">
    <property type="entry name" value="Metalloproteases ('zincins'), catalytic domain"/>
    <property type="match status" value="1"/>
</dbReference>
<dbReference type="GO" id="GO:0016485">
    <property type="term" value="P:protein processing"/>
    <property type="evidence" value="ECO:0007669"/>
    <property type="project" value="TreeGrafter"/>
</dbReference>
<comment type="caution">
    <text evidence="2">The sequence shown here is derived from an EMBL/GenBank/DDBJ whole genome shotgun (WGS) entry which is preliminary data.</text>
</comment>
<dbReference type="OrthoDB" id="6428845at2759"/>
<dbReference type="PANTHER" id="PTHR11733">
    <property type="entry name" value="ZINC METALLOPROTEASE FAMILY M13 NEPRILYSIN-RELATED"/>
    <property type="match status" value="1"/>
</dbReference>
<proteinExistence type="predicted"/>
<keyword evidence="3" id="KW-1185">Reference proteome</keyword>
<feature type="non-terminal residue" evidence="2">
    <location>
        <position position="118"/>
    </location>
</feature>
<dbReference type="Proteomes" id="UP000499080">
    <property type="component" value="Unassembled WGS sequence"/>
</dbReference>
<evidence type="ECO:0000313" key="2">
    <source>
        <dbReference type="EMBL" id="GBM24713.1"/>
    </source>
</evidence>
<dbReference type="EMBL" id="BGPR01091783">
    <property type="protein sequence ID" value="GBM24713.1"/>
    <property type="molecule type" value="Genomic_DNA"/>
</dbReference>
<dbReference type="GO" id="GO:0004222">
    <property type="term" value="F:metalloendopeptidase activity"/>
    <property type="evidence" value="ECO:0007669"/>
    <property type="project" value="InterPro"/>
</dbReference>
<evidence type="ECO:0000259" key="1">
    <source>
        <dbReference type="Pfam" id="PF01431"/>
    </source>
</evidence>
<evidence type="ECO:0000313" key="3">
    <source>
        <dbReference type="Proteomes" id="UP000499080"/>
    </source>
</evidence>
<protein>
    <recommendedName>
        <fullName evidence="1">Peptidase M13 C-terminal domain-containing protein</fullName>
    </recommendedName>
</protein>
<accession>A0A4Y2E6E2</accession>
<organism evidence="2 3">
    <name type="scientific">Araneus ventricosus</name>
    <name type="common">Orbweaver spider</name>
    <name type="synonym">Epeira ventricosa</name>
    <dbReference type="NCBI Taxonomy" id="182803"/>
    <lineage>
        <taxon>Eukaryota</taxon>
        <taxon>Metazoa</taxon>
        <taxon>Ecdysozoa</taxon>
        <taxon>Arthropoda</taxon>
        <taxon>Chelicerata</taxon>
        <taxon>Arachnida</taxon>
        <taxon>Araneae</taxon>
        <taxon>Araneomorphae</taxon>
        <taxon>Entelegynae</taxon>
        <taxon>Araneoidea</taxon>
        <taxon>Araneidae</taxon>
        <taxon>Araneus</taxon>
    </lineage>
</organism>
<feature type="domain" description="Peptidase M13 C-terminal" evidence="1">
    <location>
        <begin position="33"/>
        <end position="117"/>
    </location>
</feature>
<dbReference type="InterPro" id="IPR000718">
    <property type="entry name" value="Peptidase_M13"/>
</dbReference>
<dbReference type="PROSITE" id="PS51885">
    <property type="entry name" value="NEPRILYSIN"/>
    <property type="match status" value="1"/>
</dbReference>
<gene>
    <name evidence="2" type="ORF">AVEN_249452_1</name>
</gene>